<proteinExistence type="predicted"/>
<sequence>MSRPTPTPGHGMDGLDGPDATPANSLAETRRGEAGRPAPRRRTRERADAARNRARVLAAAERLFSTSRADPVTMGEIALEAGVGRATLYRRFPDPASIAVALLDEHEQALRDRLSTGEPPLGPGAPPAERLAAFYAAMIDILERHLYLVLGAEAGTARFEAWSYESWRAHVRGLLVDADAADPDATTDSLLAPIAPEVYQHQRHQQGISQQRITQALGRLARQALARR</sequence>
<dbReference type="Proteomes" id="UP000185511">
    <property type="component" value="Chromosome"/>
</dbReference>
<dbReference type="GO" id="GO:0003700">
    <property type="term" value="F:DNA-binding transcription factor activity"/>
    <property type="evidence" value="ECO:0007669"/>
    <property type="project" value="TreeGrafter"/>
</dbReference>
<dbReference type="Pfam" id="PF00440">
    <property type="entry name" value="TetR_N"/>
    <property type="match status" value="1"/>
</dbReference>
<evidence type="ECO:0000256" key="1">
    <source>
        <dbReference type="ARBA" id="ARBA00023125"/>
    </source>
</evidence>
<dbReference type="KEGG" id="acad:UA74_20995"/>
<dbReference type="SUPFAM" id="SSF46689">
    <property type="entry name" value="Homeodomain-like"/>
    <property type="match status" value="1"/>
</dbReference>
<dbReference type="Gene3D" id="1.10.357.10">
    <property type="entry name" value="Tetracycline Repressor, domain 2"/>
    <property type="match status" value="1"/>
</dbReference>
<evidence type="ECO:0000256" key="2">
    <source>
        <dbReference type="PROSITE-ProRule" id="PRU00335"/>
    </source>
</evidence>
<keyword evidence="1 2" id="KW-0238">DNA-binding</keyword>
<dbReference type="PANTHER" id="PTHR30055">
    <property type="entry name" value="HTH-TYPE TRANSCRIPTIONAL REGULATOR RUTR"/>
    <property type="match status" value="1"/>
</dbReference>
<dbReference type="EMBL" id="CP016076">
    <property type="protein sequence ID" value="APU16224.1"/>
    <property type="molecule type" value="Genomic_DNA"/>
</dbReference>
<dbReference type="PANTHER" id="PTHR30055:SF209">
    <property type="entry name" value="POSSIBLE TRANSCRIPTIONAL REGULATORY PROTEIN (PROBABLY TETR-FAMILY)"/>
    <property type="match status" value="1"/>
</dbReference>
<evidence type="ECO:0000313" key="6">
    <source>
        <dbReference type="Proteomes" id="UP000185511"/>
    </source>
</evidence>
<name>A0AAC9LG26_9PSEU</name>
<dbReference type="GO" id="GO:0000976">
    <property type="term" value="F:transcription cis-regulatory region binding"/>
    <property type="evidence" value="ECO:0007669"/>
    <property type="project" value="TreeGrafter"/>
</dbReference>
<dbReference type="AlphaFoldDB" id="A0AAC9LG26"/>
<keyword evidence="6" id="KW-1185">Reference proteome</keyword>
<evidence type="ECO:0000256" key="3">
    <source>
        <dbReference type="SAM" id="MobiDB-lite"/>
    </source>
</evidence>
<organism evidence="5 6">
    <name type="scientific">Actinoalloteichus fjordicus</name>
    <dbReference type="NCBI Taxonomy" id="1612552"/>
    <lineage>
        <taxon>Bacteria</taxon>
        <taxon>Bacillati</taxon>
        <taxon>Actinomycetota</taxon>
        <taxon>Actinomycetes</taxon>
        <taxon>Pseudonocardiales</taxon>
        <taxon>Pseudonocardiaceae</taxon>
        <taxon>Actinoalloteichus</taxon>
    </lineage>
</organism>
<accession>A0AAC9LG26</accession>
<evidence type="ECO:0000313" key="5">
    <source>
        <dbReference type="EMBL" id="APU16224.1"/>
    </source>
</evidence>
<feature type="DNA-binding region" description="H-T-H motif" evidence="2">
    <location>
        <begin position="73"/>
        <end position="92"/>
    </location>
</feature>
<evidence type="ECO:0000259" key="4">
    <source>
        <dbReference type="PROSITE" id="PS50977"/>
    </source>
</evidence>
<reference evidence="6" key="1">
    <citation type="submission" date="2016-06" db="EMBL/GenBank/DDBJ databases">
        <title>Complete genome sequence of Actinoalloteichus fjordicus DSM 46855 (=ADI127-17), type strain of the new species Actinoalloteichus fjordicus.</title>
        <authorList>
            <person name="Ruckert C."/>
            <person name="Nouioui I."/>
            <person name="Willmese J."/>
            <person name="van Wezel G."/>
            <person name="Klenk H.-P."/>
            <person name="Kalinowski J."/>
            <person name="Zotchev S.B."/>
        </authorList>
    </citation>
    <scope>NUCLEOTIDE SEQUENCE [LARGE SCALE GENOMIC DNA]</scope>
    <source>
        <strain evidence="6">ADI127-7</strain>
    </source>
</reference>
<feature type="region of interest" description="Disordered" evidence="3">
    <location>
        <begin position="1"/>
        <end position="52"/>
    </location>
</feature>
<protein>
    <submittedName>
        <fullName evidence="5">Transcriptional regulator, TetR family</fullName>
    </submittedName>
</protein>
<dbReference type="InterPro" id="IPR009057">
    <property type="entry name" value="Homeodomain-like_sf"/>
</dbReference>
<gene>
    <name evidence="5" type="ORF">UA74_20995</name>
</gene>
<dbReference type="InterPro" id="IPR001647">
    <property type="entry name" value="HTH_TetR"/>
</dbReference>
<feature type="domain" description="HTH tetR-type" evidence="4">
    <location>
        <begin position="50"/>
        <end position="110"/>
    </location>
</feature>
<dbReference type="RefSeq" id="WP_232237356.1">
    <property type="nucleotide sequence ID" value="NZ_CP016076.1"/>
</dbReference>
<dbReference type="InterPro" id="IPR050109">
    <property type="entry name" value="HTH-type_TetR-like_transc_reg"/>
</dbReference>
<dbReference type="PROSITE" id="PS50977">
    <property type="entry name" value="HTH_TETR_2"/>
    <property type="match status" value="1"/>
</dbReference>